<name>A0A6L3VM04_9ACTN</name>
<feature type="transmembrane region" description="Helical" evidence="2">
    <location>
        <begin position="396"/>
        <end position="414"/>
    </location>
</feature>
<feature type="compositionally biased region" description="Basic and acidic residues" evidence="1">
    <location>
        <begin position="100"/>
        <end position="111"/>
    </location>
</feature>
<dbReference type="Proteomes" id="UP000483004">
    <property type="component" value="Unassembled WGS sequence"/>
</dbReference>
<feature type="transmembrane region" description="Helical" evidence="2">
    <location>
        <begin position="215"/>
        <end position="235"/>
    </location>
</feature>
<dbReference type="GO" id="GO:0008237">
    <property type="term" value="F:metallopeptidase activity"/>
    <property type="evidence" value="ECO:0007669"/>
    <property type="project" value="UniProtKB-KW"/>
</dbReference>
<feature type="transmembrane region" description="Helical" evidence="2">
    <location>
        <begin position="371"/>
        <end position="389"/>
    </location>
</feature>
<evidence type="ECO:0000313" key="4">
    <source>
        <dbReference type="Proteomes" id="UP000483004"/>
    </source>
</evidence>
<dbReference type="Pfam" id="PF13367">
    <property type="entry name" value="PrsW-protease"/>
    <property type="match status" value="1"/>
</dbReference>
<feature type="compositionally biased region" description="Low complexity" evidence="1">
    <location>
        <begin position="1"/>
        <end position="24"/>
    </location>
</feature>
<dbReference type="InterPro" id="IPR026898">
    <property type="entry name" value="PrsW"/>
</dbReference>
<dbReference type="AlphaFoldDB" id="A0A6L3VM04"/>
<feature type="compositionally biased region" description="Basic and acidic residues" evidence="1">
    <location>
        <begin position="140"/>
        <end position="157"/>
    </location>
</feature>
<evidence type="ECO:0000256" key="1">
    <source>
        <dbReference type="SAM" id="MobiDB-lite"/>
    </source>
</evidence>
<feature type="compositionally biased region" description="Low complexity" evidence="1">
    <location>
        <begin position="537"/>
        <end position="550"/>
    </location>
</feature>
<feature type="compositionally biased region" description="Low complexity" evidence="1">
    <location>
        <begin position="559"/>
        <end position="575"/>
    </location>
</feature>
<dbReference type="PANTHER" id="PTHR36844:SF1">
    <property type="entry name" value="PROTEASE PRSW"/>
    <property type="match status" value="1"/>
</dbReference>
<keyword evidence="3" id="KW-0378">Hydrolase</keyword>
<feature type="transmembrane region" description="Helical" evidence="2">
    <location>
        <begin position="420"/>
        <end position="443"/>
    </location>
</feature>
<feature type="region of interest" description="Disordered" evidence="1">
    <location>
        <begin position="1"/>
        <end position="179"/>
    </location>
</feature>
<dbReference type="GO" id="GO:0006508">
    <property type="term" value="P:proteolysis"/>
    <property type="evidence" value="ECO:0007669"/>
    <property type="project" value="UniProtKB-KW"/>
</dbReference>
<dbReference type="PANTHER" id="PTHR36844">
    <property type="entry name" value="PROTEASE PRSW"/>
    <property type="match status" value="1"/>
</dbReference>
<feature type="compositionally biased region" description="Basic and acidic residues" evidence="1">
    <location>
        <begin position="119"/>
        <end position="130"/>
    </location>
</feature>
<feature type="compositionally biased region" description="Basic and acidic residues" evidence="1">
    <location>
        <begin position="576"/>
        <end position="588"/>
    </location>
</feature>
<feature type="transmembrane region" description="Helical" evidence="2">
    <location>
        <begin position="187"/>
        <end position="203"/>
    </location>
</feature>
<gene>
    <name evidence="3" type="ORF">F9B16_33115</name>
</gene>
<sequence>MVGHGARRPGAADPRPPAAAGRQGARQRRDGARGGHGHRRRHGARGGRPPGDVHGPGRRMGAERGAVLADQQRRGVPRRGHGQPERRHPAGLARQPEAVGRLRPDRVDGRRAAARRPVGRHDPARDGRADRRARRARQGRLGDRVHQGRPRCDDHRVRPAGRLPDPRGPGAGDGPQRRDRAMTRRPAFWLWAVMCLLGLWIALGAMEAQIGEFPAGALTGLVLLTPVLAAGVWALRRLHPVRPRPLGYALIAVAWGGLAAFGTALPANAAFQAIIAKTAGPEFNADWGASIAAPVDEELLKLAGVAVLALMAPRAVRGPLDGWGYGALAGFGFQIAENFLYVLNTIVLTGGTQDANAAFFTFGGRVIGGAWWSHWAMTAVGGAGLGCLLGRASRGTAALACASVVLAMALHAWWDSPLLPGAALLPVKGLPILLAAVVAYRLARRHYLARFRRAAREETARGVLVPGEDRVLAFRKWRRKERWDVPGGEPRRLLSRLRTAELDLLEDGFGGLEPDPRAADRLRAEIAVLRRRLEAARAGPVPPGTGTAPPGTAPPGTAPPRAVSPDAAPPGSARPDAARPDAARPDSA</sequence>
<accession>A0A6L3VM04</accession>
<feature type="transmembrane region" description="Helical" evidence="2">
    <location>
        <begin position="247"/>
        <end position="267"/>
    </location>
</feature>
<protein>
    <submittedName>
        <fullName evidence="3">PrsW family intramembrane metalloprotease</fullName>
    </submittedName>
</protein>
<feature type="region of interest" description="Disordered" evidence="1">
    <location>
        <begin position="537"/>
        <end position="588"/>
    </location>
</feature>
<keyword evidence="3" id="KW-0482">Metalloprotease</keyword>
<reference evidence="3 4" key="1">
    <citation type="submission" date="2019-09" db="EMBL/GenBank/DDBJ databases">
        <title>Actinomadura physcomitrii sp. nov., a novel actinomycete isolated from moss [Physcomitrium sphaericum (Ludw) Fuernr].</title>
        <authorList>
            <person name="Liu C."/>
            <person name="Zhuang X."/>
        </authorList>
    </citation>
    <scope>NUCLEOTIDE SEQUENCE [LARGE SCALE GENOMIC DNA]</scope>
    <source>
        <strain evidence="3 4">CYP1-1B</strain>
    </source>
</reference>
<feature type="compositionally biased region" description="Basic residues" evidence="1">
    <location>
        <begin position="35"/>
        <end position="45"/>
    </location>
</feature>
<dbReference type="EMBL" id="WBMR01000131">
    <property type="protein sequence ID" value="KAB2371081.1"/>
    <property type="molecule type" value="Genomic_DNA"/>
</dbReference>
<evidence type="ECO:0000256" key="2">
    <source>
        <dbReference type="SAM" id="Phobius"/>
    </source>
</evidence>
<keyword evidence="2" id="KW-0472">Membrane</keyword>
<evidence type="ECO:0000313" key="3">
    <source>
        <dbReference type="EMBL" id="KAB2371081.1"/>
    </source>
</evidence>
<proteinExistence type="predicted"/>
<keyword evidence="2" id="KW-0812">Transmembrane</keyword>
<keyword evidence="2" id="KW-1133">Transmembrane helix</keyword>
<keyword evidence="4" id="KW-1185">Reference proteome</keyword>
<dbReference type="OrthoDB" id="9785431at2"/>
<comment type="caution">
    <text evidence="3">The sequence shown here is derived from an EMBL/GenBank/DDBJ whole genome shotgun (WGS) entry which is preliminary data.</text>
</comment>
<organism evidence="3 4">
    <name type="scientific">Actinomadura montaniterrae</name>
    <dbReference type="NCBI Taxonomy" id="1803903"/>
    <lineage>
        <taxon>Bacteria</taxon>
        <taxon>Bacillati</taxon>
        <taxon>Actinomycetota</taxon>
        <taxon>Actinomycetes</taxon>
        <taxon>Streptosporangiales</taxon>
        <taxon>Thermomonosporaceae</taxon>
        <taxon>Actinomadura</taxon>
    </lineage>
</organism>
<keyword evidence="3" id="KW-0645">Protease</keyword>